<accession>A0A540KVP5</accession>
<protein>
    <submittedName>
        <fullName evidence="2">Uncharacterized protein</fullName>
    </submittedName>
</protein>
<proteinExistence type="predicted"/>
<evidence type="ECO:0000313" key="3">
    <source>
        <dbReference type="Proteomes" id="UP000315295"/>
    </source>
</evidence>
<sequence>MPIAASVQGLGVHLRTARATKFAVLSQLADKETNTKTTKSRHEGQEYTVVACALEFVSSECHPQLLHQANTKASGVAHNPEYSPCFLNSSTSSTQLGPQSSSNSAKPPRQCPNQTRLMMSSSEYWTPMSGPRARASMTHDSDPCPPLGMACANLEPTSTPSIVTAN</sequence>
<organism evidence="2 3">
    <name type="scientific">Malus baccata</name>
    <name type="common">Siberian crab apple</name>
    <name type="synonym">Pyrus baccata</name>
    <dbReference type="NCBI Taxonomy" id="106549"/>
    <lineage>
        <taxon>Eukaryota</taxon>
        <taxon>Viridiplantae</taxon>
        <taxon>Streptophyta</taxon>
        <taxon>Embryophyta</taxon>
        <taxon>Tracheophyta</taxon>
        <taxon>Spermatophyta</taxon>
        <taxon>Magnoliopsida</taxon>
        <taxon>eudicotyledons</taxon>
        <taxon>Gunneridae</taxon>
        <taxon>Pentapetalae</taxon>
        <taxon>rosids</taxon>
        <taxon>fabids</taxon>
        <taxon>Rosales</taxon>
        <taxon>Rosaceae</taxon>
        <taxon>Amygdaloideae</taxon>
        <taxon>Maleae</taxon>
        <taxon>Malus</taxon>
    </lineage>
</organism>
<name>A0A540KVP5_MALBA</name>
<evidence type="ECO:0000256" key="1">
    <source>
        <dbReference type="SAM" id="MobiDB-lite"/>
    </source>
</evidence>
<dbReference type="EMBL" id="VIEB01000915">
    <property type="protein sequence ID" value="TQD78301.1"/>
    <property type="molecule type" value="Genomic_DNA"/>
</dbReference>
<dbReference type="Proteomes" id="UP000315295">
    <property type="component" value="Unassembled WGS sequence"/>
</dbReference>
<comment type="caution">
    <text evidence="2">The sequence shown here is derived from an EMBL/GenBank/DDBJ whole genome shotgun (WGS) entry which is preliminary data.</text>
</comment>
<gene>
    <name evidence="2" type="ORF">C1H46_036156</name>
</gene>
<dbReference type="AlphaFoldDB" id="A0A540KVP5"/>
<keyword evidence="3" id="KW-1185">Reference proteome</keyword>
<feature type="region of interest" description="Disordered" evidence="1">
    <location>
        <begin position="88"/>
        <end position="114"/>
    </location>
</feature>
<reference evidence="2 3" key="1">
    <citation type="journal article" date="2019" name="G3 (Bethesda)">
        <title>Sequencing of a Wild Apple (Malus baccata) Genome Unravels the Differences Between Cultivated and Wild Apple Species Regarding Disease Resistance and Cold Tolerance.</title>
        <authorList>
            <person name="Chen X."/>
        </authorList>
    </citation>
    <scope>NUCLEOTIDE SEQUENCE [LARGE SCALE GENOMIC DNA]</scope>
    <source>
        <strain evidence="3">cv. Shandingzi</strain>
        <tissue evidence="2">Leaves</tissue>
    </source>
</reference>
<evidence type="ECO:0000313" key="2">
    <source>
        <dbReference type="EMBL" id="TQD78301.1"/>
    </source>
</evidence>